<evidence type="ECO:0000256" key="3">
    <source>
        <dbReference type="ARBA" id="ARBA00023125"/>
    </source>
</evidence>
<dbReference type="GO" id="GO:0043565">
    <property type="term" value="F:sequence-specific DNA binding"/>
    <property type="evidence" value="ECO:0007669"/>
    <property type="project" value="TreeGrafter"/>
</dbReference>
<dbReference type="Proteomes" id="UP000199675">
    <property type="component" value="Unassembled WGS sequence"/>
</dbReference>
<dbReference type="GO" id="GO:0003700">
    <property type="term" value="F:DNA-binding transcription factor activity"/>
    <property type="evidence" value="ECO:0007669"/>
    <property type="project" value="InterPro"/>
</dbReference>
<reference evidence="6 7" key="1">
    <citation type="submission" date="2016-10" db="EMBL/GenBank/DDBJ databases">
        <authorList>
            <person name="de Groot N.N."/>
        </authorList>
    </citation>
    <scope>NUCLEOTIDE SEQUENCE [LARGE SCALE GENOMIC DNA]</scope>
    <source>
        <strain evidence="6 7">CGMCC 1.7059</strain>
    </source>
</reference>
<dbReference type="OrthoDB" id="5877876at2"/>
<accession>A0A1H3D4B3</accession>
<dbReference type="InterPro" id="IPR005119">
    <property type="entry name" value="LysR_subst-bd"/>
</dbReference>
<dbReference type="Gene3D" id="1.10.10.10">
    <property type="entry name" value="Winged helix-like DNA-binding domain superfamily/Winged helix DNA-binding domain"/>
    <property type="match status" value="1"/>
</dbReference>
<dbReference type="EMBL" id="FNNE01000011">
    <property type="protein sequence ID" value="SDX61176.1"/>
    <property type="molecule type" value="Genomic_DNA"/>
</dbReference>
<organism evidence="6 7">
    <name type="scientific">Marinobacter mobilis</name>
    <dbReference type="NCBI Taxonomy" id="488533"/>
    <lineage>
        <taxon>Bacteria</taxon>
        <taxon>Pseudomonadati</taxon>
        <taxon>Pseudomonadota</taxon>
        <taxon>Gammaproteobacteria</taxon>
        <taxon>Pseudomonadales</taxon>
        <taxon>Marinobacteraceae</taxon>
        <taxon>Marinobacter</taxon>
    </lineage>
</organism>
<evidence type="ECO:0000256" key="2">
    <source>
        <dbReference type="ARBA" id="ARBA00023015"/>
    </source>
</evidence>
<dbReference type="AlphaFoldDB" id="A0A1H3D4B3"/>
<evidence type="ECO:0000259" key="5">
    <source>
        <dbReference type="PROSITE" id="PS50931"/>
    </source>
</evidence>
<dbReference type="PANTHER" id="PTHR30537">
    <property type="entry name" value="HTH-TYPE TRANSCRIPTIONAL REGULATOR"/>
    <property type="match status" value="1"/>
</dbReference>
<dbReference type="Gene3D" id="3.40.190.10">
    <property type="entry name" value="Periplasmic binding protein-like II"/>
    <property type="match status" value="2"/>
</dbReference>
<dbReference type="InterPro" id="IPR036390">
    <property type="entry name" value="WH_DNA-bd_sf"/>
</dbReference>
<feature type="domain" description="HTH lysR-type" evidence="5">
    <location>
        <begin position="7"/>
        <end position="64"/>
    </location>
</feature>
<dbReference type="FunFam" id="1.10.10.10:FF:000001">
    <property type="entry name" value="LysR family transcriptional regulator"/>
    <property type="match status" value="1"/>
</dbReference>
<sequence length="311" mass="35040">MDYRKTPPLQLLPAFEAAARHLSFKAAAAELSVTAPAIGQKIKAFEEWLQAPLFERHTRQVRLTAEGQFYFEVAQRVLGAHREGYLSYRRRFDCSTLHVSAPLFVAQDLIMPHYLEFNDYLPGLELRLEARMSFADFDAEPIDAAVRFGDGDWPDLDCRKLCGASVAPVCSPSYAASHAFTEFDQLHKHRLIYAQPAMLAWERHFGQERCDVGAERITCDSYLAALKAASDGLGVALAILPTANGWVNDNRLTLPFPIQVRTNKSYWLVTPKASRSKPEIDALYTWLKGLFDKLPPLNQPVSTLDQNSLKR</sequence>
<dbReference type="Pfam" id="PF00126">
    <property type="entry name" value="HTH_1"/>
    <property type="match status" value="1"/>
</dbReference>
<keyword evidence="2" id="KW-0805">Transcription regulation</keyword>
<dbReference type="RefSeq" id="WP_091817007.1">
    <property type="nucleotide sequence ID" value="NZ_FNNE01000011.1"/>
</dbReference>
<keyword evidence="7" id="KW-1185">Reference proteome</keyword>
<dbReference type="InterPro" id="IPR036388">
    <property type="entry name" value="WH-like_DNA-bd_sf"/>
</dbReference>
<comment type="similarity">
    <text evidence="1">Belongs to the LysR transcriptional regulatory family.</text>
</comment>
<evidence type="ECO:0000256" key="1">
    <source>
        <dbReference type="ARBA" id="ARBA00009437"/>
    </source>
</evidence>
<gene>
    <name evidence="6" type="ORF">SAMN04487960_111131</name>
</gene>
<dbReference type="PROSITE" id="PS50931">
    <property type="entry name" value="HTH_LYSR"/>
    <property type="match status" value="1"/>
</dbReference>
<dbReference type="InterPro" id="IPR000847">
    <property type="entry name" value="LysR_HTH_N"/>
</dbReference>
<evidence type="ECO:0000313" key="6">
    <source>
        <dbReference type="EMBL" id="SDX61176.1"/>
    </source>
</evidence>
<evidence type="ECO:0000313" key="7">
    <source>
        <dbReference type="Proteomes" id="UP000199675"/>
    </source>
</evidence>
<dbReference type="SUPFAM" id="SSF53850">
    <property type="entry name" value="Periplasmic binding protein-like II"/>
    <property type="match status" value="1"/>
</dbReference>
<protein>
    <submittedName>
        <fullName evidence="6">LysR family transcriptional regulator, glycine cleavage system transcriptional activator</fullName>
    </submittedName>
</protein>
<keyword evidence="3" id="KW-0238">DNA-binding</keyword>
<evidence type="ECO:0000256" key="4">
    <source>
        <dbReference type="ARBA" id="ARBA00023163"/>
    </source>
</evidence>
<name>A0A1H3D4B3_9GAMM</name>
<dbReference type="InterPro" id="IPR058163">
    <property type="entry name" value="LysR-type_TF_proteobact-type"/>
</dbReference>
<dbReference type="GO" id="GO:0006351">
    <property type="term" value="P:DNA-templated transcription"/>
    <property type="evidence" value="ECO:0007669"/>
    <property type="project" value="TreeGrafter"/>
</dbReference>
<proteinExistence type="inferred from homology"/>
<dbReference type="STRING" id="488533.SAMN04487960_111131"/>
<dbReference type="SUPFAM" id="SSF46785">
    <property type="entry name" value="Winged helix' DNA-binding domain"/>
    <property type="match status" value="1"/>
</dbReference>
<dbReference type="PANTHER" id="PTHR30537:SF74">
    <property type="entry name" value="HTH-TYPE TRANSCRIPTIONAL REGULATOR TRPI"/>
    <property type="match status" value="1"/>
</dbReference>
<keyword evidence="4" id="KW-0804">Transcription</keyword>
<dbReference type="Pfam" id="PF03466">
    <property type="entry name" value="LysR_substrate"/>
    <property type="match status" value="1"/>
</dbReference>